<protein>
    <recommendedName>
        <fullName evidence="1">Heterokaryon incompatibility domain-containing protein</fullName>
    </recommendedName>
</protein>
<dbReference type="HOGENOM" id="CLU_002639_2_8_1"/>
<dbReference type="Proteomes" id="UP000016922">
    <property type="component" value="Unassembled WGS sequence"/>
</dbReference>
<keyword evidence="3" id="KW-1185">Reference proteome</keyword>
<evidence type="ECO:0000313" key="2">
    <source>
        <dbReference type="EMBL" id="EPE29070.1"/>
    </source>
</evidence>
<feature type="domain" description="Heterokaryon incompatibility" evidence="1">
    <location>
        <begin position="188"/>
        <end position="340"/>
    </location>
</feature>
<evidence type="ECO:0000259" key="1">
    <source>
        <dbReference type="Pfam" id="PF06985"/>
    </source>
</evidence>
<dbReference type="KEGG" id="glz:GLAREA_00228"/>
<dbReference type="OrthoDB" id="3562689at2759"/>
<dbReference type="InterPro" id="IPR010730">
    <property type="entry name" value="HET"/>
</dbReference>
<dbReference type="PANTHER" id="PTHR33112">
    <property type="entry name" value="DOMAIN PROTEIN, PUTATIVE-RELATED"/>
    <property type="match status" value="1"/>
</dbReference>
<dbReference type="Pfam" id="PF06985">
    <property type="entry name" value="HET"/>
    <property type="match status" value="1"/>
</dbReference>
<dbReference type="PANTHER" id="PTHR33112:SF13">
    <property type="entry name" value="HETEROKARYON INCOMPATIBILITY DOMAIN-CONTAINING PROTEIN"/>
    <property type="match status" value="1"/>
</dbReference>
<reference evidence="2 3" key="1">
    <citation type="journal article" date="2013" name="BMC Genomics">
        <title>Genomics-driven discovery of the pneumocandin biosynthetic gene cluster in the fungus Glarea lozoyensis.</title>
        <authorList>
            <person name="Chen L."/>
            <person name="Yue Q."/>
            <person name="Zhang X."/>
            <person name="Xiang M."/>
            <person name="Wang C."/>
            <person name="Li S."/>
            <person name="Che Y."/>
            <person name="Ortiz-Lopez F.J."/>
            <person name="Bills G.F."/>
            <person name="Liu X."/>
            <person name="An Z."/>
        </authorList>
    </citation>
    <scope>NUCLEOTIDE SEQUENCE [LARGE SCALE GENOMIC DNA]</scope>
    <source>
        <strain evidence="3">ATCC 20868 / MF5171</strain>
    </source>
</reference>
<sequence length="636" mass="71516">MDIPPACPVCNNLAKIDGPQSYGPIEPSALKERALSGKCVFCPLLLEAVQAIEDVAEETVMVIDLANRLGVSASDGTLFLKVRYGSGKREVFELYSIEGYYSQLSFMKPFQKIKHLRDIPGDTSSIASLSWVKERISECNISHAECFYDTQSILPKRVLDLGDPVLSDSERLGKGVKLVETNGARAAYFCLSHCWGASLPLSTTQSSLDSHLKNIAWSTLPRTYQDAITFTRNMGVRYLWIDSVCIIQDSPSDWRTQSSLMGLIYKSSSLVLAAAMSTSAHHGCFSQSPSYKWSADLPLAIQNQPITFRIRRQVPHESYMSYHTSTTQAPLFHRAWIFQERILAPRVLFFMTGELIFKCCHHTLCECASEWLVHDRNWLYDAALQDPAEWSKHWHDWVHLYSRLALTYESDKLPAISGLANEVCKLTKGGLGTYLAGLWRETLAVDLLWYVQDHSRLPPPAQKRIPSWSWMAVNSQVSFKKSNPLVKQTAITIDAQTTHATDDPFGQISSASLTLSGFLSPVSLRYFNEGATPDTDEVDWRIYHNFAVGDAETGFMGVAMDMSWDVKEGWRSVGEDLWEFGQEVYAFEVGESPITCFELILRGVRGREGVFERIGLLAKQVGGVREGRQRREIFIV</sequence>
<name>S3CTR9_GLAL2</name>
<dbReference type="RefSeq" id="XP_008083179.1">
    <property type="nucleotide sequence ID" value="XM_008084988.1"/>
</dbReference>
<dbReference type="EMBL" id="KE145367">
    <property type="protein sequence ID" value="EPE29070.1"/>
    <property type="molecule type" value="Genomic_DNA"/>
</dbReference>
<dbReference type="OMA" id="SECNISH"/>
<dbReference type="STRING" id="1116229.S3CTR9"/>
<dbReference type="GeneID" id="19459288"/>
<gene>
    <name evidence="2" type="ORF">GLAREA_00228</name>
</gene>
<dbReference type="eggNOG" id="ENOG502SICY">
    <property type="taxonomic scope" value="Eukaryota"/>
</dbReference>
<dbReference type="AlphaFoldDB" id="S3CTR9"/>
<accession>S3CTR9</accession>
<proteinExistence type="predicted"/>
<organism evidence="2 3">
    <name type="scientific">Glarea lozoyensis (strain ATCC 20868 / MF5171)</name>
    <dbReference type="NCBI Taxonomy" id="1116229"/>
    <lineage>
        <taxon>Eukaryota</taxon>
        <taxon>Fungi</taxon>
        <taxon>Dikarya</taxon>
        <taxon>Ascomycota</taxon>
        <taxon>Pezizomycotina</taxon>
        <taxon>Leotiomycetes</taxon>
        <taxon>Helotiales</taxon>
        <taxon>Helotiaceae</taxon>
        <taxon>Glarea</taxon>
    </lineage>
</organism>
<evidence type="ECO:0000313" key="3">
    <source>
        <dbReference type="Proteomes" id="UP000016922"/>
    </source>
</evidence>